<keyword evidence="3" id="KW-0732">Signal</keyword>
<evidence type="ECO:0000313" key="5">
    <source>
        <dbReference type="EMBL" id="NOV52255.1"/>
    </source>
</evidence>
<dbReference type="AlphaFoldDB" id="A0A6M2E101"/>
<keyword evidence="2" id="KW-0964">Secreted</keyword>
<name>A0A6M2E101_9ACAR</name>
<sequence>MRFQAALFVAIATIFVAEWQPSGGYYVSIAKVPVENGKCQYNGTEITPGAPIKVDTSCEEWDCSSDGHLSIAGCGHIICNNRRGLVKGTGVFPHCCVHLECS</sequence>
<accession>A0A6M2E101</accession>
<evidence type="ECO:0000259" key="4">
    <source>
        <dbReference type="SMART" id="SM01318"/>
    </source>
</evidence>
<dbReference type="InterPro" id="IPR029277">
    <property type="entry name" value="SVWC_dom"/>
</dbReference>
<dbReference type="EMBL" id="GIDH01000312">
    <property type="protein sequence ID" value="NOV52255.1"/>
    <property type="molecule type" value="Transcribed_RNA"/>
</dbReference>
<feature type="domain" description="Single" evidence="4">
    <location>
        <begin position="39"/>
        <end position="101"/>
    </location>
</feature>
<feature type="signal peptide" evidence="3">
    <location>
        <begin position="1"/>
        <end position="24"/>
    </location>
</feature>
<feature type="chain" id="PRO_5027095167" evidence="3">
    <location>
        <begin position="25"/>
        <end position="102"/>
    </location>
</feature>
<protein>
    <submittedName>
        <fullName evidence="5">Putative conserved secreted protein</fullName>
    </submittedName>
</protein>
<proteinExistence type="predicted"/>
<dbReference type="GO" id="GO:0005576">
    <property type="term" value="C:extracellular region"/>
    <property type="evidence" value="ECO:0007669"/>
    <property type="project" value="UniProtKB-SubCell"/>
</dbReference>
<organism evidence="5">
    <name type="scientific">Amblyomma tuberculatum</name>
    <dbReference type="NCBI Taxonomy" id="48802"/>
    <lineage>
        <taxon>Eukaryota</taxon>
        <taxon>Metazoa</taxon>
        <taxon>Ecdysozoa</taxon>
        <taxon>Arthropoda</taxon>
        <taxon>Chelicerata</taxon>
        <taxon>Arachnida</taxon>
        <taxon>Acari</taxon>
        <taxon>Parasitiformes</taxon>
        <taxon>Ixodida</taxon>
        <taxon>Ixodoidea</taxon>
        <taxon>Ixodidae</taxon>
        <taxon>Amblyomminae</taxon>
        <taxon>Amblyomma</taxon>
    </lineage>
</organism>
<dbReference type="SMART" id="SM01318">
    <property type="entry name" value="SVWC"/>
    <property type="match status" value="1"/>
</dbReference>
<reference evidence="5" key="1">
    <citation type="submission" date="2019-12" db="EMBL/GenBank/DDBJ databases">
        <title>The sialotranscriptome of the gopher-tortoise tick, Amblyomma tuberculatum.</title>
        <authorList>
            <person name="Karim S."/>
            <person name="Andersen J."/>
            <person name="Kumar D."/>
            <person name="Adamson S."/>
            <person name="Ennen J."/>
            <person name="Qualis C.P."/>
            <person name="Ribeiro J.M.C."/>
        </authorList>
    </citation>
    <scope>NUCLEOTIDE SEQUENCE</scope>
    <source>
        <strain evidence="5">Removed</strain>
        <tissue evidence="5">Salivary glands</tissue>
    </source>
</reference>
<evidence type="ECO:0000256" key="2">
    <source>
        <dbReference type="ARBA" id="ARBA00022525"/>
    </source>
</evidence>
<dbReference type="Pfam" id="PF15430">
    <property type="entry name" value="SVWC"/>
    <property type="match status" value="1"/>
</dbReference>
<evidence type="ECO:0000256" key="3">
    <source>
        <dbReference type="SAM" id="SignalP"/>
    </source>
</evidence>
<evidence type="ECO:0000256" key="1">
    <source>
        <dbReference type="ARBA" id="ARBA00004613"/>
    </source>
</evidence>
<comment type="subcellular location">
    <subcellularLocation>
        <location evidence="1">Secreted</location>
    </subcellularLocation>
</comment>